<gene>
    <name evidence="6" type="ORF">FE782_17135</name>
</gene>
<protein>
    <submittedName>
        <fullName evidence="6">NAD(P)/FAD-dependent oxidoreductase</fullName>
    </submittedName>
</protein>
<dbReference type="Proteomes" id="UP000309676">
    <property type="component" value="Unassembled WGS sequence"/>
</dbReference>
<dbReference type="OrthoDB" id="9806179at2"/>
<proteinExistence type="predicted"/>
<dbReference type="Gene3D" id="3.50.50.60">
    <property type="entry name" value="FAD/NAD(P)-binding domain"/>
    <property type="match status" value="2"/>
</dbReference>
<evidence type="ECO:0000313" key="6">
    <source>
        <dbReference type="EMBL" id="TLS51111.1"/>
    </source>
</evidence>
<dbReference type="RefSeq" id="WP_138195463.1">
    <property type="nucleotide sequence ID" value="NZ_VCIW01000011.1"/>
</dbReference>
<name>A0A5R9G5Q3_9BACL</name>
<evidence type="ECO:0000313" key="7">
    <source>
        <dbReference type="Proteomes" id="UP000309676"/>
    </source>
</evidence>
<keyword evidence="7" id="KW-1185">Reference proteome</keyword>
<evidence type="ECO:0000256" key="3">
    <source>
        <dbReference type="ARBA" id="ARBA00022630"/>
    </source>
</evidence>
<dbReference type="PRINTS" id="PR00469">
    <property type="entry name" value="PNDRDTASEII"/>
</dbReference>
<keyword evidence="4" id="KW-0560">Oxidoreductase</keyword>
<dbReference type="EMBL" id="VCIW01000011">
    <property type="protein sequence ID" value="TLS51111.1"/>
    <property type="molecule type" value="Genomic_DNA"/>
</dbReference>
<dbReference type="InterPro" id="IPR023753">
    <property type="entry name" value="FAD/NAD-binding_dom"/>
</dbReference>
<evidence type="ECO:0000256" key="2">
    <source>
        <dbReference type="ARBA" id="ARBA00011738"/>
    </source>
</evidence>
<dbReference type="SUPFAM" id="SSF51905">
    <property type="entry name" value="FAD/NAD(P)-binding domain"/>
    <property type="match status" value="1"/>
</dbReference>
<comment type="cofactor">
    <cofactor evidence="1">
        <name>FAD</name>
        <dbReference type="ChEBI" id="CHEBI:57692"/>
    </cofactor>
</comment>
<dbReference type="PANTHER" id="PTHR48105">
    <property type="entry name" value="THIOREDOXIN REDUCTASE 1-RELATED-RELATED"/>
    <property type="match status" value="1"/>
</dbReference>
<evidence type="ECO:0000259" key="5">
    <source>
        <dbReference type="Pfam" id="PF07992"/>
    </source>
</evidence>
<accession>A0A5R9G5Q3</accession>
<comment type="subunit">
    <text evidence="2">Homodimer.</text>
</comment>
<keyword evidence="3" id="KW-0285">Flavoprotein</keyword>
<evidence type="ECO:0000256" key="1">
    <source>
        <dbReference type="ARBA" id="ARBA00001974"/>
    </source>
</evidence>
<organism evidence="6 7">
    <name type="scientific">Paenibacillus antri</name>
    <dbReference type="NCBI Taxonomy" id="2582848"/>
    <lineage>
        <taxon>Bacteria</taxon>
        <taxon>Bacillati</taxon>
        <taxon>Bacillota</taxon>
        <taxon>Bacilli</taxon>
        <taxon>Bacillales</taxon>
        <taxon>Paenibacillaceae</taxon>
        <taxon>Paenibacillus</taxon>
    </lineage>
</organism>
<dbReference type="GO" id="GO:0016491">
    <property type="term" value="F:oxidoreductase activity"/>
    <property type="evidence" value="ECO:0007669"/>
    <property type="project" value="UniProtKB-KW"/>
</dbReference>
<reference evidence="6 7" key="1">
    <citation type="submission" date="2019-05" db="EMBL/GenBank/DDBJ databases">
        <authorList>
            <person name="Narsing Rao M.P."/>
            <person name="Li W.J."/>
        </authorList>
    </citation>
    <scope>NUCLEOTIDE SEQUENCE [LARGE SCALE GENOMIC DNA]</scope>
    <source>
        <strain evidence="6 7">SYSU_K30003</strain>
    </source>
</reference>
<evidence type="ECO:0000256" key="4">
    <source>
        <dbReference type="ARBA" id="ARBA00023002"/>
    </source>
</evidence>
<feature type="domain" description="FAD/NAD(P)-binding" evidence="5">
    <location>
        <begin position="2"/>
        <end position="291"/>
    </location>
</feature>
<dbReference type="PRINTS" id="PR00368">
    <property type="entry name" value="FADPNR"/>
</dbReference>
<comment type="caution">
    <text evidence="6">The sequence shown here is derived from an EMBL/GenBank/DDBJ whole genome shotgun (WGS) entry which is preliminary data.</text>
</comment>
<dbReference type="InterPro" id="IPR036188">
    <property type="entry name" value="FAD/NAD-bd_sf"/>
</dbReference>
<sequence>MYDCIIVGGGIAGLQASIQLGRYRRKTLVIDRGDGRSTLCRNYHNVLGYPEGVSGETLRALGRRQAQGYGVEFAEGDATKAEKYEAGFLITCETEQSLPTAYEGKTLLIATGVMDRLPDLPGLRGCLGLTVFICPDCDGYETRDKRTLVLGSGNAGAKMALALTYFCNELIFVNHERKPVDASLAEKLRNAGIRTVDAAIERVLTEGEETLGRFRGVALAAGETLEAERAFVAFGGNEVRTDLAKQLHVERMETKHIVTDPRTKMTSVPGVWAAGDVGVHSEQLVIAMGEGLQSAIWMHKWLLSREKASEGAPPTPAHSLVGAGKP</sequence>
<dbReference type="AlphaFoldDB" id="A0A5R9G5Q3"/>
<dbReference type="Pfam" id="PF07992">
    <property type="entry name" value="Pyr_redox_2"/>
    <property type="match status" value="1"/>
</dbReference>
<dbReference type="InterPro" id="IPR050097">
    <property type="entry name" value="Ferredoxin-NADP_redctase_2"/>
</dbReference>